<reference evidence="1" key="1">
    <citation type="submission" date="2016-10" db="EMBL/GenBank/DDBJ databases">
        <authorList>
            <person name="de Groot N.N."/>
        </authorList>
    </citation>
    <scope>NUCLEOTIDE SEQUENCE</scope>
</reference>
<gene>
    <name evidence="1" type="ORF">MNB_SV-6-422</name>
</gene>
<evidence type="ECO:0000313" key="1">
    <source>
        <dbReference type="EMBL" id="SFV50100.1"/>
    </source>
</evidence>
<evidence type="ECO:0008006" key="2">
    <source>
        <dbReference type="Google" id="ProtNLM"/>
    </source>
</evidence>
<protein>
    <recommendedName>
        <fullName evidence="2">DUF2249 domain-containing protein</fullName>
    </recommendedName>
</protein>
<sequence>MNIITRPNTAEEFSPEGATVPFYKYTIDGSQIVEFDTSKCGPPEPMVNAMIGLKMVDENTKLLMINHKKPAGLLNKIGENYDYESVDTPDGGVQLLFSYRRGESEKADLSDNKCHG</sequence>
<accession>A0A1W1B9A2</accession>
<dbReference type="EMBL" id="FPHC01000006">
    <property type="protein sequence ID" value="SFV50100.1"/>
    <property type="molecule type" value="Genomic_DNA"/>
</dbReference>
<name>A0A1W1B9A2_9ZZZZ</name>
<proteinExistence type="predicted"/>
<dbReference type="AlphaFoldDB" id="A0A1W1B9A2"/>
<organism evidence="1">
    <name type="scientific">hydrothermal vent metagenome</name>
    <dbReference type="NCBI Taxonomy" id="652676"/>
    <lineage>
        <taxon>unclassified sequences</taxon>
        <taxon>metagenomes</taxon>
        <taxon>ecological metagenomes</taxon>
    </lineage>
</organism>